<dbReference type="InterPro" id="IPR043128">
    <property type="entry name" value="Rev_trsase/Diguanyl_cyclase"/>
</dbReference>
<dbReference type="NCBIfam" id="TIGR00254">
    <property type="entry name" value="GGDEF"/>
    <property type="match status" value="1"/>
</dbReference>
<dbReference type="PROSITE" id="PS50883">
    <property type="entry name" value="EAL"/>
    <property type="match status" value="1"/>
</dbReference>
<dbReference type="Gene3D" id="3.30.450.20">
    <property type="entry name" value="PAS domain"/>
    <property type="match status" value="1"/>
</dbReference>
<dbReference type="InterPro" id="IPR035965">
    <property type="entry name" value="PAS-like_dom_sf"/>
</dbReference>
<dbReference type="CDD" id="cd01948">
    <property type="entry name" value="EAL"/>
    <property type="match status" value="1"/>
</dbReference>
<evidence type="ECO:0000259" key="3">
    <source>
        <dbReference type="PROSITE" id="PS50113"/>
    </source>
</evidence>
<sequence length="794" mass="91166">MFSIFLFILSLIPICVGITLLVLFKSNKLSKIIFIFLVMVSFWHLDIAFLYSVNLFEKETINFFYRLFRFGSIMITPMLFHLGYTIAQEMLSDNLKKKWRFIINKYAVSLLYLIAVVSYLTSYSKYGVQKLELLEVGQSIFYFPVYGELSWVFYTNIILFIFSVSSSILISKNVKNKMFRSFLMYFNVFSVFSYAIGALNIFPEARLLASPIAMLVFSLSILILTSRLHFDIINSFNKKLKEQKQFLFKVIDLNPNYIYAQDHSGRYTLVNESFAQLVRMDIQDIIGKTDIDLQKARDEQAPLLGNDAFNLPEIQFIREETLTTASGDKIWVQTAKVPIRMNELPNVLAVSTDITERKNYEDEIMYQANHDILTGLPNRRKFNEDLKTLLEESTDSSKNAIMLLDIDRFKYINDALGHDVGDLLLIEVSKRIENLLKSSHPCGKIYRLGGDEFTILLQGYTALDSEIVANELIDVFKNGIIVDGSEYFTTPSIGISIYPDHGNDANLLIKHADTAMYYVKAKGKNNYHLFTSEMQQHVFRKMMIEKQLRTAIESDEFELYYQPIIDLKTNEIIGMESLIRWDNKVLGRVTPDELISVAEDTGIIIPLGQWILKTALKQTAEWQKQSHKQIMISINISVKQLLDPMFVESVKVVLEDVTIDPSTVVLEITESIAMYRETMIEKLNALKNLGVRLSMDDFGTGYSSLSYLNKYPLDSLKIDKSFVLEMIHDAENKGIVKTIIAIAKELNLKVIAEGVEGQEEYHFLNTIGCDYAQGYYSSPPLPANEFKEKWLQLI</sequence>
<dbReference type="Pfam" id="PF08448">
    <property type="entry name" value="PAS_4"/>
    <property type="match status" value="1"/>
</dbReference>
<dbReference type="InterPro" id="IPR029787">
    <property type="entry name" value="Nucleotide_cyclase"/>
</dbReference>
<dbReference type="InterPro" id="IPR035919">
    <property type="entry name" value="EAL_sf"/>
</dbReference>
<protein>
    <submittedName>
        <fullName evidence="6">PAS domain S-box-containing protein/diguanylate cyclase (GGDEF)-like protein</fullName>
    </submittedName>
</protein>
<evidence type="ECO:0000313" key="6">
    <source>
        <dbReference type="EMBL" id="SOC39960.1"/>
    </source>
</evidence>
<dbReference type="Pfam" id="PF00990">
    <property type="entry name" value="GGDEF"/>
    <property type="match status" value="1"/>
</dbReference>
<evidence type="ECO:0000313" key="7">
    <source>
        <dbReference type="Proteomes" id="UP000219252"/>
    </source>
</evidence>
<evidence type="ECO:0000259" key="2">
    <source>
        <dbReference type="PROSITE" id="PS50112"/>
    </source>
</evidence>
<dbReference type="AlphaFoldDB" id="A0A285UDK5"/>
<dbReference type="PANTHER" id="PTHR44757:SF2">
    <property type="entry name" value="BIOFILM ARCHITECTURE MAINTENANCE PROTEIN MBAA"/>
    <property type="match status" value="1"/>
</dbReference>
<dbReference type="InterPro" id="IPR000014">
    <property type="entry name" value="PAS"/>
</dbReference>
<dbReference type="Gene3D" id="3.20.20.450">
    <property type="entry name" value="EAL domain"/>
    <property type="match status" value="1"/>
</dbReference>
<keyword evidence="7" id="KW-1185">Reference proteome</keyword>
<feature type="domain" description="PAS" evidence="2">
    <location>
        <begin position="243"/>
        <end position="291"/>
    </location>
</feature>
<reference evidence="7" key="1">
    <citation type="submission" date="2017-08" db="EMBL/GenBank/DDBJ databases">
        <authorList>
            <person name="Varghese N."/>
            <person name="Submissions S."/>
        </authorList>
    </citation>
    <scope>NUCLEOTIDE SEQUENCE [LARGE SCALE GENOMIC DNA]</scope>
    <source>
        <strain evidence="7">JC23</strain>
    </source>
</reference>
<proteinExistence type="predicted"/>
<dbReference type="PROSITE" id="PS50113">
    <property type="entry name" value="PAC"/>
    <property type="match status" value="1"/>
</dbReference>
<feature type="transmembrane region" description="Helical" evidence="1">
    <location>
        <begin position="6"/>
        <end position="24"/>
    </location>
</feature>
<evidence type="ECO:0000259" key="4">
    <source>
        <dbReference type="PROSITE" id="PS50883"/>
    </source>
</evidence>
<dbReference type="Proteomes" id="UP000219252">
    <property type="component" value="Unassembled WGS sequence"/>
</dbReference>
<evidence type="ECO:0000259" key="5">
    <source>
        <dbReference type="PROSITE" id="PS50887"/>
    </source>
</evidence>
<feature type="transmembrane region" description="Helical" evidence="1">
    <location>
        <begin position="151"/>
        <end position="170"/>
    </location>
</feature>
<dbReference type="NCBIfam" id="TIGR00229">
    <property type="entry name" value="sensory_box"/>
    <property type="match status" value="1"/>
</dbReference>
<dbReference type="InterPro" id="IPR000160">
    <property type="entry name" value="GGDEF_dom"/>
</dbReference>
<dbReference type="EMBL" id="OBQC01000006">
    <property type="protein sequence ID" value="SOC39960.1"/>
    <property type="molecule type" value="Genomic_DNA"/>
</dbReference>
<dbReference type="SUPFAM" id="SSF55073">
    <property type="entry name" value="Nucleotide cyclase"/>
    <property type="match status" value="1"/>
</dbReference>
<organism evidence="6 7">
    <name type="scientific">Ureibacillus acetophenoni</name>
    <dbReference type="NCBI Taxonomy" id="614649"/>
    <lineage>
        <taxon>Bacteria</taxon>
        <taxon>Bacillati</taxon>
        <taxon>Bacillota</taxon>
        <taxon>Bacilli</taxon>
        <taxon>Bacillales</taxon>
        <taxon>Caryophanaceae</taxon>
        <taxon>Ureibacillus</taxon>
    </lineage>
</organism>
<dbReference type="InterPro" id="IPR052155">
    <property type="entry name" value="Biofilm_reg_signaling"/>
</dbReference>
<name>A0A285UDK5_9BACL</name>
<dbReference type="PROSITE" id="PS50112">
    <property type="entry name" value="PAS"/>
    <property type="match status" value="1"/>
</dbReference>
<dbReference type="PROSITE" id="PS50887">
    <property type="entry name" value="GGDEF"/>
    <property type="match status" value="1"/>
</dbReference>
<dbReference type="SMART" id="SM00267">
    <property type="entry name" value="GGDEF"/>
    <property type="match status" value="1"/>
</dbReference>
<dbReference type="InterPro" id="IPR013656">
    <property type="entry name" value="PAS_4"/>
</dbReference>
<dbReference type="OrthoDB" id="9759607at2"/>
<dbReference type="SMART" id="SM00052">
    <property type="entry name" value="EAL"/>
    <property type="match status" value="1"/>
</dbReference>
<dbReference type="Pfam" id="PF00563">
    <property type="entry name" value="EAL"/>
    <property type="match status" value="1"/>
</dbReference>
<feature type="domain" description="PAC" evidence="3">
    <location>
        <begin position="310"/>
        <end position="366"/>
    </location>
</feature>
<gene>
    <name evidence="6" type="ORF">SAMN05877842_106208</name>
</gene>
<keyword evidence="1" id="KW-1133">Transmembrane helix</keyword>
<feature type="transmembrane region" description="Helical" evidence="1">
    <location>
        <begin position="106"/>
        <end position="124"/>
    </location>
</feature>
<dbReference type="InterPro" id="IPR001633">
    <property type="entry name" value="EAL_dom"/>
</dbReference>
<dbReference type="CDD" id="cd01949">
    <property type="entry name" value="GGDEF"/>
    <property type="match status" value="1"/>
</dbReference>
<dbReference type="RefSeq" id="WP_097149585.1">
    <property type="nucleotide sequence ID" value="NZ_OBQC01000006.1"/>
</dbReference>
<feature type="transmembrane region" description="Helical" evidence="1">
    <location>
        <begin position="182"/>
        <end position="202"/>
    </location>
</feature>
<feature type="transmembrane region" description="Helical" evidence="1">
    <location>
        <begin position="31"/>
        <end position="51"/>
    </location>
</feature>
<keyword evidence="1" id="KW-0812">Transmembrane</keyword>
<dbReference type="PANTHER" id="PTHR44757">
    <property type="entry name" value="DIGUANYLATE CYCLASE DGCP"/>
    <property type="match status" value="1"/>
</dbReference>
<evidence type="ECO:0000256" key="1">
    <source>
        <dbReference type="SAM" id="Phobius"/>
    </source>
</evidence>
<feature type="domain" description="GGDEF" evidence="5">
    <location>
        <begin position="397"/>
        <end position="532"/>
    </location>
</feature>
<dbReference type="SUPFAM" id="SSF141868">
    <property type="entry name" value="EAL domain-like"/>
    <property type="match status" value="1"/>
</dbReference>
<dbReference type="Gene3D" id="3.30.70.270">
    <property type="match status" value="1"/>
</dbReference>
<dbReference type="InterPro" id="IPR000700">
    <property type="entry name" value="PAS-assoc_C"/>
</dbReference>
<keyword evidence="1" id="KW-0472">Membrane</keyword>
<dbReference type="SUPFAM" id="SSF55785">
    <property type="entry name" value="PYP-like sensor domain (PAS domain)"/>
    <property type="match status" value="1"/>
</dbReference>
<feature type="transmembrane region" description="Helical" evidence="1">
    <location>
        <begin position="63"/>
        <end position="86"/>
    </location>
</feature>
<dbReference type="CDD" id="cd00130">
    <property type="entry name" value="PAS"/>
    <property type="match status" value="1"/>
</dbReference>
<accession>A0A285UDK5</accession>
<feature type="domain" description="EAL" evidence="4">
    <location>
        <begin position="541"/>
        <end position="794"/>
    </location>
</feature>